<comment type="pathway">
    <text evidence="4">Polyol metabolism; glycerol degradation via glycerol kinase pathway; glycerone phosphate from sn-glycerol 3-phosphate (anaerobic route): step 1/1.</text>
</comment>
<evidence type="ECO:0000256" key="4">
    <source>
        <dbReference type="HAMAP-Rule" id="MF_00753"/>
    </source>
</evidence>
<dbReference type="HAMAP" id="MF_00753">
    <property type="entry name" value="Glycerol3P_GlpB"/>
    <property type="match status" value="1"/>
</dbReference>
<dbReference type="InterPro" id="IPR009158">
    <property type="entry name" value="G3P_DH_GlpB_su"/>
</dbReference>
<dbReference type="GO" id="GO:0019563">
    <property type="term" value="P:glycerol catabolic process"/>
    <property type="evidence" value="ECO:0007669"/>
    <property type="project" value="UniProtKB-UniRule"/>
</dbReference>
<keyword evidence="3 4" id="KW-0560">Oxidoreductase</keyword>
<gene>
    <name evidence="4 6" type="primary">glpB</name>
    <name evidence="6" type="ORF">EES38_02925</name>
</gene>
<dbReference type="InterPro" id="IPR003953">
    <property type="entry name" value="FAD-dep_OxRdtase_2_FAD-bd"/>
</dbReference>
<dbReference type="SUPFAM" id="SSF51905">
    <property type="entry name" value="FAD/NAD(P)-binding domain"/>
    <property type="match status" value="1"/>
</dbReference>
<evidence type="ECO:0000313" key="6">
    <source>
        <dbReference type="EMBL" id="RQW65001.1"/>
    </source>
</evidence>
<organism evidence="6 7">
    <name type="scientific">Vibrio viridaestus</name>
    <dbReference type="NCBI Taxonomy" id="2487322"/>
    <lineage>
        <taxon>Bacteria</taxon>
        <taxon>Pseudomonadati</taxon>
        <taxon>Pseudomonadota</taxon>
        <taxon>Gammaproteobacteria</taxon>
        <taxon>Vibrionales</taxon>
        <taxon>Vibrionaceae</taxon>
        <taxon>Vibrio</taxon>
    </lineage>
</organism>
<sequence>MMNYDVIVIGSGIAGYSAALRSLEMGLSTAIISQGQSALHFSSGSIDLLSHSPINHQPISDPWAEIDRLVHKRPDHPYAKLGKHRIHDAINWFQTLMSRAGVSLSAQPNQENHFRITPLGTLKTTWLSQTHVAKLSFDFTELESIERLIMVSIDGFRDFQPHIAKGNLRASPHFAHLPMQIKTISTAAFKGVHRNPNELRSVDLARIFNDPENFQILCKQLIDSATPKDLVMLPAIFGDGDGLTMIDRLATETGLLFHELPTMPPSLLGMRIEDALAKEFTANGGIIHRGDTVVEGYFHPSSSTLHLDSIRTKKLGDIRLSADHFILASGSFFSKGLVAHQRHIEEPIFGLDTSAIPERDRWYQSSFFSESPHAFMSFGVQTNKELTPSIKGKTVANLQCVGSILSGYNPVTHGCGGGVAISTAYAAISHILSCRKYEMQISEVRA</sequence>
<name>A0A3N9TLJ4_9VIBR</name>
<evidence type="ECO:0000256" key="2">
    <source>
        <dbReference type="ARBA" id="ARBA00022643"/>
    </source>
</evidence>
<comment type="caution">
    <text evidence="6">The sequence shown here is derived from an EMBL/GenBank/DDBJ whole genome shotgun (WGS) entry which is preliminary data.</text>
</comment>
<dbReference type="NCBIfam" id="TIGR03378">
    <property type="entry name" value="glycerol3P_GlpB"/>
    <property type="match status" value="1"/>
</dbReference>
<dbReference type="GO" id="GO:0009331">
    <property type="term" value="C:glycerol-3-phosphate dehydrogenase (FAD) complex"/>
    <property type="evidence" value="ECO:0007669"/>
    <property type="project" value="InterPro"/>
</dbReference>
<protein>
    <recommendedName>
        <fullName evidence="4">Anaerobic glycerol-3-phosphate dehydrogenase subunit B</fullName>
        <shortName evidence="4">Anaerobic G-3-P dehydrogenase subunit B</shortName>
        <shortName evidence="4">Anaerobic G3Pdhase B</shortName>
        <ecNumber evidence="4">1.1.5.3</ecNumber>
    </recommendedName>
</protein>
<dbReference type="RefSeq" id="WP_124935653.1">
    <property type="nucleotide sequence ID" value="NZ_RJVQ01000001.1"/>
</dbReference>
<dbReference type="EC" id="1.1.5.3" evidence="4"/>
<dbReference type="OrthoDB" id="6395323at2"/>
<dbReference type="Gene3D" id="3.50.50.60">
    <property type="entry name" value="FAD/NAD(P)-binding domain"/>
    <property type="match status" value="1"/>
</dbReference>
<dbReference type="EMBL" id="RJVQ01000001">
    <property type="protein sequence ID" value="RQW65001.1"/>
    <property type="molecule type" value="Genomic_DNA"/>
</dbReference>
<dbReference type="InterPro" id="IPR036188">
    <property type="entry name" value="FAD/NAD-bd_sf"/>
</dbReference>
<comment type="function">
    <text evidence="4">Conversion of glycerol 3-phosphate to dihydroxyacetone. Uses fumarate or nitrate as electron acceptor.</text>
</comment>
<feature type="domain" description="FAD-dependent oxidoreductase 2 FAD-binding" evidence="5">
    <location>
        <begin position="5"/>
        <end position="419"/>
    </location>
</feature>
<dbReference type="NCBIfam" id="NF003720">
    <property type="entry name" value="PRK05329.1-3"/>
    <property type="match status" value="1"/>
</dbReference>
<keyword evidence="1 4" id="KW-0285">Flavoprotein</keyword>
<comment type="subunit">
    <text evidence="4">Composed of a catalytic GlpA/B dimer and of membrane bound GlpC.</text>
</comment>
<keyword evidence="2 4" id="KW-0288">FMN</keyword>
<accession>A0A3N9TLJ4</accession>
<keyword evidence="7" id="KW-1185">Reference proteome</keyword>
<reference evidence="6 7" key="1">
    <citation type="submission" date="2018-11" db="EMBL/GenBank/DDBJ databases">
        <title>Vibrio LJC006 sp. nov., isolated from seawater during the bloom of the enteromorpha.</title>
        <authorList>
            <person name="Liang J."/>
        </authorList>
    </citation>
    <scope>NUCLEOTIDE SEQUENCE [LARGE SCALE GENOMIC DNA]</scope>
    <source>
        <strain evidence="6 7">LJC006</strain>
    </source>
</reference>
<proteinExistence type="inferred from homology"/>
<dbReference type="UniPathway" id="UPA00618">
    <property type="reaction ID" value="UER00673"/>
</dbReference>
<evidence type="ECO:0000256" key="3">
    <source>
        <dbReference type="ARBA" id="ARBA00023002"/>
    </source>
</evidence>
<comment type="catalytic activity">
    <reaction evidence="4">
        <text>a quinone + sn-glycerol 3-phosphate = dihydroxyacetone phosphate + a quinol</text>
        <dbReference type="Rhea" id="RHEA:18977"/>
        <dbReference type="ChEBI" id="CHEBI:24646"/>
        <dbReference type="ChEBI" id="CHEBI:57597"/>
        <dbReference type="ChEBI" id="CHEBI:57642"/>
        <dbReference type="ChEBI" id="CHEBI:132124"/>
        <dbReference type="EC" id="1.1.5.3"/>
    </reaction>
</comment>
<comment type="similarity">
    <text evidence="4">Belongs to the anaerobic G-3-P dehydrogenase subunit B family.</text>
</comment>
<dbReference type="NCBIfam" id="NF003719">
    <property type="entry name" value="PRK05329.1-2"/>
    <property type="match status" value="1"/>
</dbReference>
<dbReference type="AlphaFoldDB" id="A0A3N9TLJ4"/>
<comment type="cofactor">
    <cofactor evidence="4">
        <name>FMN</name>
        <dbReference type="ChEBI" id="CHEBI:58210"/>
    </cofactor>
</comment>
<dbReference type="Pfam" id="PF00890">
    <property type="entry name" value="FAD_binding_2"/>
    <property type="match status" value="1"/>
</dbReference>
<dbReference type="PIRSF" id="PIRSF000141">
    <property type="entry name" value="Anaerobic_G3P_dh"/>
    <property type="match status" value="1"/>
</dbReference>
<evidence type="ECO:0000256" key="1">
    <source>
        <dbReference type="ARBA" id="ARBA00022630"/>
    </source>
</evidence>
<dbReference type="GO" id="GO:0004368">
    <property type="term" value="F:glycerol-3-phosphate dehydrogenase (quinone) activity"/>
    <property type="evidence" value="ECO:0007669"/>
    <property type="project" value="UniProtKB-UniRule"/>
</dbReference>
<dbReference type="Proteomes" id="UP000281112">
    <property type="component" value="Unassembled WGS sequence"/>
</dbReference>
<evidence type="ECO:0000313" key="7">
    <source>
        <dbReference type="Proteomes" id="UP000281112"/>
    </source>
</evidence>
<evidence type="ECO:0000259" key="5">
    <source>
        <dbReference type="Pfam" id="PF00890"/>
    </source>
</evidence>